<dbReference type="PANTHER" id="PTHR30589:SF0">
    <property type="entry name" value="PHOSPHATIDYLGLYCEROL--PROLIPOPROTEIN DIACYLGLYCERYL TRANSFERASE"/>
    <property type="match status" value="1"/>
</dbReference>
<evidence type="ECO:0000313" key="8">
    <source>
        <dbReference type="EMBL" id="GGD06220.1"/>
    </source>
</evidence>
<gene>
    <name evidence="7 8" type="primary">lgt</name>
    <name evidence="8" type="ORF">GCM10007418_26570</name>
</gene>
<feature type="transmembrane region" description="Helical" evidence="7">
    <location>
        <begin position="175"/>
        <end position="193"/>
    </location>
</feature>
<evidence type="ECO:0000256" key="7">
    <source>
        <dbReference type="HAMAP-Rule" id="MF_01147"/>
    </source>
</evidence>
<name>A0ABQ1PY47_9GAMM</name>
<dbReference type="InterPro" id="IPR001640">
    <property type="entry name" value="Lgt"/>
</dbReference>
<accession>A0ABQ1PY47</accession>
<keyword evidence="9" id="KW-1185">Reference proteome</keyword>
<keyword evidence="6 7" id="KW-0472">Membrane</keyword>
<dbReference type="EC" id="2.5.1.145" evidence="7"/>
<evidence type="ECO:0000256" key="6">
    <source>
        <dbReference type="ARBA" id="ARBA00023136"/>
    </source>
</evidence>
<dbReference type="PANTHER" id="PTHR30589">
    <property type="entry name" value="PROLIPOPROTEIN DIACYLGLYCERYL TRANSFERASE"/>
    <property type="match status" value="1"/>
</dbReference>
<sequence>MLAYPQIDPVAISLGPLQIHWYGLMYLVGIGGAWWLASRRLKSFDSTWTKETLSDLVFWVALGVMAGGRLGYILFYDLQSYLENPLLVLQVWKGGMSFHGGLLGVLLAVWWFARRTDKRFFELMDFVAPLVPIGLGAGRIGNFINAELWGKATDVPWAMIFPTDPLQLARHPSQLYQFALEGVALFIILWLYSSKPRPTMAVSGLFGVCYGAFRFFVEFFREPDAHIGYLAFGWLTMGQLLSLPMILIGAALMVWAYRNEGAKRETVS</sequence>
<protein>
    <recommendedName>
        <fullName evidence="7">Phosphatidylglycerol--prolipoprotein diacylglyceryl transferase</fullName>
        <ecNumber evidence="7">2.5.1.145</ecNumber>
    </recommendedName>
</protein>
<organism evidence="8 9">
    <name type="scientific">Halopseudomonas salina</name>
    <dbReference type="NCBI Taxonomy" id="1323744"/>
    <lineage>
        <taxon>Bacteria</taxon>
        <taxon>Pseudomonadati</taxon>
        <taxon>Pseudomonadota</taxon>
        <taxon>Gammaproteobacteria</taxon>
        <taxon>Pseudomonadales</taxon>
        <taxon>Pseudomonadaceae</taxon>
        <taxon>Halopseudomonas</taxon>
    </lineage>
</organism>
<dbReference type="RefSeq" id="WP_150278006.1">
    <property type="nucleotide sequence ID" value="NZ_BMFF01000005.1"/>
</dbReference>
<keyword evidence="2 7" id="KW-1003">Cell membrane</keyword>
<feature type="binding site" evidence="7">
    <location>
        <position position="139"/>
    </location>
    <ligand>
        <name>a 1,2-diacyl-sn-glycero-3-phospho-(1'-sn-glycerol)</name>
        <dbReference type="ChEBI" id="CHEBI:64716"/>
    </ligand>
</feature>
<comment type="catalytic activity">
    <reaction evidence="7">
        <text>L-cysteinyl-[prolipoprotein] + a 1,2-diacyl-sn-glycero-3-phospho-(1'-sn-glycerol) = an S-1,2-diacyl-sn-glyceryl-L-cysteinyl-[prolipoprotein] + sn-glycerol 1-phosphate + H(+)</text>
        <dbReference type="Rhea" id="RHEA:56712"/>
        <dbReference type="Rhea" id="RHEA-COMP:14679"/>
        <dbReference type="Rhea" id="RHEA-COMP:14680"/>
        <dbReference type="ChEBI" id="CHEBI:15378"/>
        <dbReference type="ChEBI" id="CHEBI:29950"/>
        <dbReference type="ChEBI" id="CHEBI:57685"/>
        <dbReference type="ChEBI" id="CHEBI:64716"/>
        <dbReference type="ChEBI" id="CHEBI:140658"/>
        <dbReference type="EC" id="2.5.1.145"/>
    </reaction>
</comment>
<dbReference type="NCBIfam" id="TIGR00544">
    <property type="entry name" value="lgt"/>
    <property type="match status" value="1"/>
</dbReference>
<feature type="transmembrane region" description="Helical" evidence="7">
    <location>
        <begin position="19"/>
        <end position="36"/>
    </location>
</feature>
<dbReference type="Proteomes" id="UP000638188">
    <property type="component" value="Unassembled WGS sequence"/>
</dbReference>
<evidence type="ECO:0000256" key="1">
    <source>
        <dbReference type="ARBA" id="ARBA00007150"/>
    </source>
</evidence>
<evidence type="ECO:0000256" key="4">
    <source>
        <dbReference type="ARBA" id="ARBA00022692"/>
    </source>
</evidence>
<reference evidence="9" key="1">
    <citation type="journal article" date="2019" name="Int. J. Syst. Evol. Microbiol.">
        <title>The Global Catalogue of Microorganisms (GCM) 10K type strain sequencing project: providing services to taxonomists for standard genome sequencing and annotation.</title>
        <authorList>
            <consortium name="The Broad Institute Genomics Platform"/>
            <consortium name="The Broad Institute Genome Sequencing Center for Infectious Disease"/>
            <person name="Wu L."/>
            <person name="Ma J."/>
        </authorList>
    </citation>
    <scope>NUCLEOTIDE SEQUENCE [LARGE SCALE GENOMIC DNA]</scope>
    <source>
        <strain evidence="9">CGMCC 1.12482</strain>
    </source>
</reference>
<evidence type="ECO:0000256" key="5">
    <source>
        <dbReference type="ARBA" id="ARBA00022989"/>
    </source>
</evidence>
<feature type="transmembrane region" description="Helical" evidence="7">
    <location>
        <begin position="56"/>
        <end position="76"/>
    </location>
</feature>
<proteinExistence type="inferred from homology"/>
<comment type="subcellular location">
    <subcellularLocation>
        <location evidence="7">Cell membrane</location>
        <topology evidence="7">Multi-pass membrane protein</topology>
    </subcellularLocation>
</comment>
<feature type="transmembrane region" description="Helical" evidence="7">
    <location>
        <begin position="199"/>
        <end position="217"/>
    </location>
</feature>
<keyword evidence="4 7" id="KW-0812">Transmembrane</keyword>
<evidence type="ECO:0000313" key="9">
    <source>
        <dbReference type="Proteomes" id="UP000638188"/>
    </source>
</evidence>
<evidence type="ECO:0000256" key="2">
    <source>
        <dbReference type="ARBA" id="ARBA00022475"/>
    </source>
</evidence>
<comment type="pathway">
    <text evidence="7">Protein modification; lipoprotein biosynthesis (diacylglyceryl transfer).</text>
</comment>
<dbReference type="GO" id="GO:0016740">
    <property type="term" value="F:transferase activity"/>
    <property type="evidence" value="ECO:0007669"/>
    <property type="project" value="UniProtKB-KW"/>
</dbReference>
<keyword evidence="3 7" id="KW-0808">Transferase</keyword>
<dbReference type="HAMAP" id="MF_01147">
    <property type="entry name" value="Lgt"/>
    <property type="match status" value="1"/>
</dbReference>
<feature type="transmembrane region" description="Helical" evidence="7">
    <location>
        <begin position="229"/>
        <end position="257"/>
    </location>
</feature>
<feature type="transmembrane region" description="Helical" evidence="7">
    <location>
        <begin position="96"/>
        <end position="113"/>
    </location>
</feature>
<dbReference type="PROSITE" id="PS01311">
    <property type="entry name" value="LGT"/>
    <property type="match status" value="1"/>
</dbReference>
<comment type="caution">
    <text evidence="8">The sequence shown here is derived from an EMBL/GenBank/DDBJ whole genome shotgun (WGS) entry which is preliminary data.</text>
</comment>
<keyword evidence="5 7" id="KW-1133">Transmembrane helix</keyword>
<evidence type="ECO:0000256" key="3">
    <source>
        <dbReference type="ARBA" id="ARBA00022679"/>
    </source>
</evidence>
<comment type="similarity">
    <text evidence="1 7">Belongs to the Lgt family.</text>
</comment>
<dbReference type="EMBL" id="BMFF01000005">
    <property type="protein sequence ID" value="GGD06220.1"/>
    <property type="molecule type" value="Genomic_DNA"/>
</dbReference>
<dbReference type="Pfam" id="PF01790">
    <property type="entry name" value="LGT"/>
    <property type="match status" value="1"/>
</dbReference>
<comment type="function">
    <text evidence="7">Catalyzes the transfer of the diacylglyceryl group from phosphatidylglycerol to the sulfhydryl group of the N-terminal cysteine of a prolipoprotein, the first step in the formation of mature lipoproteins.</text>
</comment>